<dbReference type="GO" id="GO:0005829">
    <property type="term" value="C:cytosol"/>
    <property type="evidence" value="ECO:0007669"/>
    <property type="project" value="TreeGrafter"/>
</dbReference>
<evidence type="ECO:0000313" key="1">
    <source>
        <dbReference type="EMBL" id="KPL90149.1"/>
    </source>
</evidence>
<dbReference type="PATRIC" id="fig|70996.4.peg.837"/>
<sequence>MSASSRFAVAVHILALLETNANQALSSSSIAASVNTNPVVIRRILGRLNKAGLVHTEYGADGGTRLARAAHEITLNDIYHATENCRILPLHASSPNQDCRCGRTIQPVLSSIFSSAEAAMQQVLANKSLAEVVREMQAQAKPPVVQPS</sequence>
<dbReference type="RefSeq" id="WP_054533917.1">
    <property type="nucleotide sequence ID" value="NZ_LGKP01000013.1"/>
</dbReference>
<dbReference type="PANTHER" id="PTHR33221">
    <property type="entry name" value="WINGED HELIX-TURN-HELIX TRANSCRIPTIONAL REGULATOR, RRF2 FAMILY"/>
    <property type="match status" value="1"/>
</dbReference>
<dbReference type="Pfam" id="PF02082">
    <property type="entry name" value="Rrf2"/>
    <property type="match status" value="1"/>
</dbReference>
<reference evidence="1 2" key="1">
    <citation type="submission" date="2015-07" db="EMBL/GenBank/DDBJ databases">
        <title>Whole genome sequence of Herpetosiphon geysericola DSM 7119.</title>
        <authorList>
            <person name="Hemp J."/>
            <person name="Ward L.M."/>
            <person name="Pace L.A."/>
            <person name="Fischer W.W."/>
        </authorList>
    </citation>
    <scope>NUCLEOTIDE SEQUENCE [LARGE SCALE GENOMIC DNA]</scope>
    <source>
        <strain evidence="1 2">DSM 7119</strain>
    </source>
</reference>
<name>A0A0P6YI24_9CHLR</name>
<dbReference type="EMBL" id="LGKP01000013">
    <property type="protein sequence ID" value="KPL90149.1"/>
    <property type="molecule type" value="Genomic_DNA"/>
</dbReference>
<gene>
    <name evidence="1" type="ORF">SE18_08035</name>
</gene>
<dbReference type="STRING" id="70996.SE18_08035"/>
<evidence type="ECO:0008006" key="3">
    <source>
        <dbReference type="Google" id="ProtNLM"/>
    </source>
</evidence>
<organism evidence="1 2">
    <name type="scientific">Herpetosiphon geysericola</name>
    <dbReference type="NCBI Taxonomy" id="70996"/>
    <lineage>
        <taxon>Bacteria</taxon>
        <taxon>Bacillati</taxon>
        <taxon>Chloroflexota</taxon>
        <taxon>Chloroflexia</taxon>
        <taxon>Herpetosiphonales</taxon>
        <taxon>Herpetosiphonaceae</taxon>
        <taxon>Herpetosiphon</taxon>
    </lineage>
</organism>
<dbReference type="OrthoDB" id="213028at2"/>
<dbReference type="InterPro" id="IPR036390">
    <property type="entry name" value="WH_DNA-bd_sf"/>
</dbReference>
<protein>
    <recommendedName>
        <fullName evidence="3">Rrf2 family transcriptional regulator</fullName>
    </recommendedName>
</protein>
<accession>A0A0P6YI24</accession>
<dbReference type="PANTHER" id="PTHR33221:SF15">
    <property type="entry name" value="HTH-TYPE TRANSCRIPTIONAL REGULATOR YWGB-RELATED"/>
    <property type="match status" value="1"/>
</dbReference>
<dbReference type="AlphaFoldDB" id="A0A0P6YI24"/>
<dbReference type="InterPro" id="IPR036388">
    <property type="entry name" value="WH-like_DNA-bd_sf"/>
</dbReference>
<dbReference type="PROSITE" id="PS51197">
    <property type="entry name" value="HTH_RRF2_2"/>
    <property type="match status" value="1"/>
</dbReference>
<evidence type="ECO:0000313" key="2">
    <source>
        <dbReference type="Proteomes" id="UP000050277"/>
    </source>
</evidence>
<keyword evidence="2" id="KW-1185">Reference proteome</keyword>
<dbReference type="GO" id="GO:0003700">
    <property type="term" value="F:DNA-binding transcription factor activity"/>
    <property type="evidence" value="ECO:0007669"/>
    <property type="project" value="TreeGrafter"/>
</dbReference>
<dbReference type="Gene3D" id="1.10.10.10">
    <property type="entry name" value="Winged helix-like DNA-binding domain superfamily/Winged helix DNA-binding domain"/>
    <property type="match status" value="1"/>
</dbReference>
<dbReference type="SUPFAM" id="SSF46785">
    <property type="entry name" value="Winged helix' DNA-binding domain"/>
    <property type="match status" value="1"/>
</dbReference>
<dbReference type="InterPro" id="IPR000944">
    <property type="entry name" value="Tscrpt_reg_Rrf2"/>
</dbReference>
<comment type="caution">
    <text evidence="1">The sequence shown here is derived from an EMBL/GenBank/DDBJ whole genome shotgun (WGS) entry which is preliminary data.</text>
</comment>
<proteinExistence type="predicted"/>
<dbReference type="Proteomes" id="UP000050277">
    <property type="component" value="Unassembled WGS sequence"/>
</dbReference>